<gene>
    <name evidence="1" type="ORF">OUZ56_026270</name>
</gene>
<organism evidence="1 2">
    <name type="scientific">Daphnia magna</name>
    <dbReference type="NCBI Taxonomy" id="35525"/>
    <lineage>
        <taxon>Eukaryota</taxon>
        <taxon>Metazoa</taxon>
        <taxon>Ecdysozoa</taxon>
        <taxon>Arthropoda</taxon>
        <taxon>Crustacea</taxon>
        <taxon>Branchiopoda</taxon>
        <taxon>Diplostraca</taxon>
        <taxon>Cladocera</taxon>
        <taxon>Anomopoda</taxon>
        <taxon>Daphniidae</taxon>
        <taxon>Daphnia</taxon>
    </lineage>
</organism>
<sequence length="102" mass="11661">MHLRRSTQTLINWCAISRINEMFDINSQPKKNRVVLVADTDHQSIHAMADIEGSQNFEMCWVGIYFFAVDTNYSVAVKIVLGLVAVGHFDVARMNKVFVWSL</sequence>
<evidence type="ECO:0000313" key="2">
    <source>
        <dbReference type="Proteomes" id="UP001234178"/>
    </source>
</evidence>
<evidence type="ECO:0000313" key="1">
    <source>
        <dbReference type="EMBL" id="KAK4013718.1"/>
    </source>
</evidence>
<name>A0ABQ9ZLQ6_9CRUS</name>
<keyword evidence="2" id="KW-1185">Reference proteome</keyword>
<accession>A0ABQ9ZLQ6</accession>
<protein>
    <submittedName>
        <fullName evidence="1">Uncharacterized protein</fullName>
    </submittedName>
</protein>
<dbReference type="Proteomes" id="UP001234178">
    <property type="component" value="Unassembled WGS sequence"/>
</dbReference>
<comment type="caution">
    <text evidence="1">The sequence shown here is derived from an EMBL/GenBank/DDBJ whole genome shotgun (WGS) entry which is preliminary data.</text>
</comment>
<proteinExistence type="predicted"/>
<reference evidence="1 2" key="1">
    <citation type="journal article" date="2023" name="Nucleic Acids Res.">
        <title>The hologenome of Daphnia magna reveals possible DNA methylation and microbiome-mediated evolution of the host genome.</title>
        <authorList>
            <person name="Chaturvedi A."/>
            <person name="Li X."/>
            <person name="Dhandapani V."/>
            <person name="Marshall H."/>
            <person name="Kissane S."/>
            <person name="Cuenca-Cambronero M."/>
            <person name="Asole G."/>
            <person name="Calvet F."/>
            <person name="Ruiz-Romero M."/>
            <person name="Marangio P."/>
            <person name="Guigo R."/>
            <person name="Rago D."/>
            <person name="Mirbahai L."/>
            <person name="Eastwood N."/>
            <person name="Colbourne J.K."/>
            <person name="Zhou J."/>
            <person name="Mallon E."/>
            <person name="Orsini L."/>
        </authorList>
    </citation>
    <scope>NUCLEOTIDE SEQUENCE [LARGE SCALE GENOMIC DNA]</scope>
    <source>
        <strain evidence="1">LRV0_1</strain>
    </source>
</reference>
<dbReference type="EMBL" id="JAOYFB010000004">
    <property type="protein sequence ID" value="KAK4013718.1"/>
    <property type="molecule type" value="Genomic_DNA"/>
</dbReference>